<evidence type="ECO:0000256" key="3">
    <source>
        <dbReference type="ARBA" id="ARBA00022475"/>
    </source>
</evidence>
<proteinExistence type="inferred from homology"/>
<gene>
    <name evidence="10" type="ORF">SAMN02982931_00233</name>
</gene>
<dbReference type="STRING" id="665467.SAMN02982931_00233"/>
<evidence type="ECO:0000256" key="5">
    <source>
        <dbReference type="ARBA" id="ARBA00022989"/>
    </source>
</evidence>
<feature type="transmembrane region" description="Helical" evidence="7">
    <location>
        <begin position="235"/>
        <end position="261"/>
    </location>
</feature>
<evidence type="ECO:0000313" key="11">
    <source>
        <dbReference type="Proteomes" id="UP000199071"/>
    </source>
</evidence>
<dbReference type="AlphaFoldDB" id="A0A1G6A6M8"/>
<keyword evidence="8" id="KW-0732">Signal</keyword>
<dbReference type="OrthoDB" id="9807402at2"/>
<keyword evidence="11" id="KW-1185">Reference proteome</keyword>
<dbReference type="CDD" id="cd06261">
    <property type="entry name" value="TM_PBP2"/>
    <property type="match status" value="1"/>
</dbReference>
<dbReference type="GO" id="GO:0005886">
    <property type="term" value="C:plasma membrane"/>
    <property type="evidence" value="ECO:0007669"/>
    <property type="project" value="UniProtKB-SubCell"/>
</dbReference>
<dbReference type="InterPro" id="IPR045621">
    <property type="entry name" value="BPD_transp_1_N"/>
</dbReference>
<sequence length="314" mass="33517">MLVYVAGRMAGAALTLLCVSALAFFATALAPGNPAAVLLGTMATPERVEAVTRQLGLDRPLPTRFVIWLGETVQGNLGVSNLSHKPVTGLLMDALPVTLELAGLSLLLAVLVAVPTGLILAQKRDRWWSKPAMAVITLGISVPGFWVGLMLIVLFAVTWRILPSGGYVPVSRGLGLNLRSMILPTLSLAIYLAPALIRFVRVTAQSVLKEPFVDTARAKGLGNFRILFRHVAPNTWINTMTFVGLQLGVLISGAIVIEVIFSLPGIGRLGLNAVLNRDYPVVQGVVLVAAVGYVFVNLAIDLAYGLVDPRVRTR</sequence>
<dbReference type="PROSITE" id="PS50928">
    <property type="entry name" value="ABC_TM1"/>
    <property type="match status" value="1"/>
</dbReference>
<accession>A0A1G6A6M8</accession>
<evidence type="ECO:0000256" key="7">
    <source>
        <dbReference type="RuleBase" id="RU363032"/>
    </source>
</evidence>
<dbReference type="GO" id="GO:0055085">
    <property type="term" value="P:transmembrane transport"/>
    <property type="evidence" value="ECO:0007669"/>
    <property type="project" value="InterPro"/>
</dbReference>
<keyword evidence="4 7" id="KW-0812">Transmembrane</keyword>
<evidence type="ECO:0000313" key="10">
    <source>
        <dbReference type="EMBL" id="SDB04054.1"/>
    </source>
</evidence>
<protein>
    <submittedName>
        <fullName evidence="10">Peptide/nickel transport system permease protein</fullName>
    </submittedName>
</protein>
<evidence type="ECO:0000256" key="1">
    <source>
        <dbReference type="ARBA" id="ARBA00004651"/>
    </source>
</evidence>
<feature type="transmembrane region" description="Helical" evidence="7">
    <location>
        <begin position="181"/>
        <end position="200"/>
    </location>
</feature>
<keyword evidence="2 7" id="KW-0813">Transport</keyword>
<dbReference type="InterPro" id="IPR000515">
    <property type="entry name" value="MetI-like"/>
</dbReference>
<comment type="subcellular location">
    <subcellularLocation>
        <location evidence="1 7">Cell membrane</location>
        <topology evidence="1 7">Multi-pass membrane protein</topology>
    </subcellularLocation>
</comment>
<dbReference type="EMBL" id="FMXQ01000001">
    <property type="protein sequence ID" value="SDB04054.1"/>
    <property type="molecule type" value="Genomic_DNA"/>
</dbReference>
<dbReference type="SUPFAM" id="SSF161098">
    <property type="entry name" value="MetI-like"/>
    <property type="match status" value="1"/>
</dbReference>
<dbReference type="PANTHER" id="PTHR43163">
    <property type="entry name" value="DIPEPTIDE TRANSPORT SYSTEM PERMEASE PROTEIN DPPB-RELATED"/>
    <property type="match status" value="1"/>
</dbReference>
<dbReference type="InterPro" id="IPR035906">
    <property type="entry name" value="MetI-like_sf"/>
</dbReference>
<evidence type="ECO:0000256" key="2">
    <source>
        <dbReference type="ARBA" id="ARBA00022448"/>
    </source>
</evidence>
<feature type="chain" id="PRO_5011625975" evidence="8">
    <location>
        <begin position="31"/>
        <end position="314"/>
    </location>
</feature>
<evidence type="ECO:0000256" key="6">
    <source>
        <dbReference type="ARBA" id="ARBA00023136"/>
    </source>
</evidence>
<feature type="transmembrane region" description="Helical" evidence="7">
    <location>
        <begin position="133"/>
        <end position="161"/>
    </location>
</feature>
<dbReference type="Proteomes" id="UP000199071">
    <property type="component" value="Unassembled WGS sequence"/>
</dbReference>
<keyword evidence="5 7" id="KW-1133">Transmembrane helix</keyword>
<evidence type="ECO:0000259" key="9">
    <source>
        <dbReference type="PROSITE" id="PS50928"/>
    </source>
</evidence>
<reference evidence="10 11" key="1">
    <citation type="submission" date="2016-10" db="EMBL/GenBank/DDBJ databases">
        <authorList>
            <person name="de Groot N.N."/>
        </authorList>
    </citation>
    <scope>NUCLEOTIDE SEQUENCE [LARGE SCALE GENOMIC DNA]</scope>
    <source>
        <strain evidence="10 11">ATCC 35022</strain>
    </source>
</reference>
<evidence type="ECO:0000256" key="8">
    <source>
        <dbReference type="SAM" id="SignalP"/>
    </source>
</evidence>
<feature type="transmembrane region" description="Helical" evidence="7">
    <location>
        <begin position="281"/>
        <end position="307"/>
    </location>
</feature>
<dbReference type="Pfam" id="PF00528">
    <property type="entry name" value="BPD_transp_1"/>
    <property type="match status" value="1"/>
</dbReference>
<organism evidence="10 11">
    <name type="scientific">Bauldia litoralis</name>
    <dbReference type="NCBI Taxonomy" id="665467"/>
    <lineage>
        <taxon>Bacteria</taxon>
        <taxon>Pseudomonadati</taxon>
        <taxon>Pseudomonadota</taxon>
        <taxon>Alphaproteobacteria</taxon>
        <taxon>Hyphomicrobiales</taxon>
        <taxon>Kaistiaceae</taxon>
        <taxon>Bauldia</taxon>
    </lineage>
</organism>
<feature type="signal peptide" evidence="8">
    <location>
        <begin position="1"/>
        <end position="30"/>
    </location>
</feature>
<keyword evidence="6 7" id="KW-0472">Membrane</keyword>
<feature type="domain" description="ABC transmembrane type-1" evidence="9">
    <location>
        <begin position="95"/>
        <end position="304"/>
    </location>
</feature>
<dbReference type="PANTHER" id="PTHR43163:SF6">
    <property type="entry name" value="DIPEPTIDE TRANSPORT SYSTEM PERMEASE PROTEIN DPPB-RELATED"/>
    <property type="match status" value="1"/>
</dbReference>
<feature type="transmembrane region" description="Helical" evidence="7">
    <location>
        <begin position="101"/>
        <end position="121"/>
    </location>
</feature>
<dbReference type="Gene3D" id="1.10.3720.10">
    <property type="entry name" value="MetI-like"/>
    <property type="match status" value="1"/>
</dbReference>
<dbReference type="Pfam" id="PF19300">
    <property type="entry name" value="BPD_transp_1_N"/>
    <property type="match status" value="1"/>
</dbReference>
<dbReference type="RefSeq" id="WP_090874378.1">
    <property type="nucleotide sequence ID" value="NZ_FMXQ01000001.1"/>
</dbReference>
<name>A0A1G6A6M8_9HYPH</name>
<keyword evidence="3" id="KW-1003">Cell membrane</keyword>
<evidence type="ECO:0000256" key="4">
    <source>
        <dbReference type="ARBA" id="ARBA00022692"/>
    </source>
</evidence>
<comment type="similarity">
    <text evidence="7">Belongs to the binding-protein-dependent transport system permease family.</text>
</comment>